<evidence type="ECO:0000256" key="1">
    <source>
        <dbReference type="SAM" id="MobiDB-lite"/>
    </source>
</evidence>
<name>A0A0C9V4K3_SPHS4</name>
<dbReference type="HOGENOM" id="CLU_779808_0_0_1"/>
<dbReference type="EMBL" id="KN837176">
    <property type="protein sequence ID" value="KIJ36642.1"/>
    <property type="molecule type" value="Genomic_DNA"/>
</dbReference>
<evidence type="ECO:0000313" key="2">
    <source>
        <dbReference type="EMBL" id="KIJ36642.1"/>
    </source>
</evidence>
<feature type="non-terminal residue" evidence="2">
    <location>
        <position position="1"/>
    </location>
</feature>
<feature type="region of interest" description="Disordered" evidence="1">
    <location>
        <begin position="102"/>
        <end position="122"/>
    </location>
</feature>
<evidence type="ECO:0000313" key="3">
    <source>
        <dbReference type="Proteomes" id="UP000054279"/>
    </source>
</evidence>
<keyword evidence="3" id="KW-1185">Reference proteome</keyword>
<proteinExistence type="predicted"/>
<organism evidence="2 3">
    <name type="scientific">Sphaerobolus stellatus (strain SS14)</name>
    <dbReference type="NCBI Taxonomy" id="990650"/>
    <lineage>
        <taxon>Eukaryota</taxon>
        <taxon>Fungi</taxon>
        <taxon>Dikarya</taxon>
        <taxon>Basidiomycota</taxon>
        <taxon>Agaricomycotina</taxon>
        <taxon>Agaricomycetes</taxon>
        <taxon>Phallomycetidae</taxon>
        <taxon>Geastrales</taxon>
        <taxon>Sphaerobolaceae</taxon>
        <taxon>Sphaerobolus</taxon>
    </lineage>
</organism>
<accession>A0A0C9V4K3</accession>
<protein>
    <submittedName>
        <fullName evidence="2">Uncharacterized protein</fullName>
    </submittedName>
</protein>
<dbReference type="Proteomes" id="UP000054279">
    <property type="component" value="Unassembled WGS sequence"/>
</dbReference>
<reference evidence="2 3" key="1">
    <citation type="submission" date="2014-06" db="EMBL/GenBank/DDBJ databases">
        <title>Evolutionary Origins and Diversification of the Mycorrhizal Mutualists.</title>
        <authorList>
            <consortium name="DOE Joint Genome Institute"/>
            <consortium name="Mycorrhizal Genomics Consortium"/>
            <person name="Kohler A."/>
            <person name="Kuo A."/>
            <person name="Nagy L.G."/>
            <person name="Floudas D."/>
            <person name="Copeland A."/>
            <person name="Barry K.W."/>
            <person name="Cichocki N."/>
            <person name="Veneault-Fourrey C."/>
            <person name="LaButti K."/>
            <person name="Lindquist E.A."/>
            <person name="Lipzen A."/>
            <person name="Lundell T."/>
            <person name="Morin E."/>
            <person name="Murat C."/>
            <person name="Riley R."/>
            <person name="Ohm R."/>
            <person name="Sun H."/>
            <person name="Tunlid A."/>
            <person name="Henrissat B."/>
            <person name="Grigoriev I.V."/>
            <person name="Hibbett D.S."/>
            <person name="Martin F."/>
        </authorList>
    </citation>
    <scope>NUCLEOTIDE SEQUENCE [LARGE SCALE GENOMIC DNA]</scope>
    <source>
        <strain evidence="2 3">SS14</strain>
    </source>
</reference>
<dbReference type="AlphaFoldDB" id="A0A0C9V4K3"/>
<gene>
    <name evidence="2" type="ORF">M422DRAFT_69673</name>
</gene>
<sequence length="356" mass="39722">MGEFFSCYDSIEGRSDVTSAEGRKNINLPRPSKDFLEKYLPPGVLSLPDSAKSDIEKQLKIINDAKNEHSTYAPISIILNTLSHIVYNELIFEGAEELEVEEELEMDASSDASHDSSLKGDADRAVMQNEEDAIAPDDPDTYTSLATLDSSSQRQSVAVEGSTVREDHVELPSLGCQESVSEGTASTKYPALVFEPWPGDAPRQDPHNARKIKPDILPHFSNIDALDDALTFLKSSLPTSSLWKKKFCSPPAWSNLELAVEVKPRSVKGEQQACDYAQTLLMYRPDFNRSLVLSANQNSYYFVKADSLGFKFSDPMGWELDNLTPLYIYVRALYLCRGDDTSFFRPEGYSDIAKYP</sequence>
<feature type="compositionally biased region" description="Basic and acidic residues" evidence="1">
    <location>
        <begin position="112"/>
        <end position="122"/>
    </location>
</feature>